<dbReference type="EMBL" id="ML119839">
    <property type="protein sequence ID" value="RPA72947.1"/>
    <property type="molecule type" value="Genomic_DNA"/>
</dbReference>
<reference evidence="13 14" key="1">
    <citation type="journal article" date="2018" name="Nat. Ecol. Evol.">
        <title>Pezizomycetes genomes reveal the molecular basis of ectomycorrhizal truffle lifestyle.</title>
        <authorList>
            <person name="Murat C."/>
            <person name="Payen T."/>
            <person name="Noel B."/>
            <person name="Kuo A."/>
            <person name="Morin E."/>
            <person name="Chen J."/>
            <person name="Kohler A."/>
            <person name="Krizsan K."/>
            <person name="Balestrini R."/>
            <person name="Da Silva C."/>
            <person name="Montanini B."/>
            <person name="Hainaut M."/>
            <person name="Levati E."/>
            <person name="Barry K.W."/>
            <person name="Belfiori B."/>
            <person name="Cichocki N."/>
            <person name="Clum A."/>
            <person name="Dockter R.B."/>
            <person name="Fauchery L."/>
            <person name="Guy J."/>
            <person name="Iotti M."/>
            <person name="Le Tacon F."/>
            <person name="Lindquist E.A."/>
            <person name="Lipzen A."/>
            <person name="Malagnac F."/>
            <person name="Mello A."/>
            <person name="Molinier V."/>
            <person name="Miyauchi S."/>
            <person name="Poulain J."/>
            <person name="Riccioni C."/>
            <person name="Rubini A."/>
            <person name="Sitrit Y."/>
            <person name="Splivallo R."/>
            <person name="Traeger S."/>
            <person name="Wang M."/>
            <person name="Zifcakova L."/>
            <person name="Wipf D."/>
            <person name="Zambonelli A."/>
            <person name="Paolocci F."/>
            <person name="Nowrousian M."/>
            <person name="Ottonello S."/>
            <person name="Baldrian P."/>
            <person name="Spatafora J.W."/>
            <person name="Henrissat B."/>
            <person name="Nagy L.G."/>
            <person name="Aury J.M."/>
            <person name="Wincker P."/>
            <person name="Grigoriev I.V."/>
            <person name="Bonfante P."/>
            <person name="Martin F.M."/>
        </authorList>
    </citation>
    <scope>NUCLEOTIDE SEQUENCE [LARGE SCALE GENOMIC DNA]</scope>
    <source>
        <strain evidence="13 14">RN42</strain>
    </source>
</reference>
<dbReference type="SUPFAM" id="SSF57016">
    <property type="entry name" value="Plant lectins/antimicrobial peptides"/>
    <property type="match status" value="2"/>
</dbReference>
<dbReference type="Gene3D" id="3.30.60.10">
    <property type="entry name" value="Endochitinase-like"/>
    <property type="match status" value="2"/>
</dbReference>
<dbReference type="PROSITE" id="PS51677">
    <property type="entry name" value="NODB"/>
    <property type="match status" value="1"/>
</dbReference>
<feature type="signal peptide" evidence="10">
    <location>
        <begin position="1"/>
        <end position="15"/>
    </location>
</feature>
<keyword evidence="14" id="KW-1185">Reference proteome</keyword>
<evidence type="ECO:0000259" key="11">
    <source>
        <dbReference type="PROSITE" id="PS50941"/>
    </source>
</evidence>
<evidence type="ECO:0000256" key="10">
    <source>
        <dbReference type="SAM" id="SignalP"/>
    </source>
</evidence>
<dbReference type="PRINTS" id="PR01217">
    <property type="entry name" value="PRICHEXTENSN"/>
</dbReference>
<keyword evidence="5 13" id="KW-0378">Hydrolase</keyword>
<feature type="disulfide bond" evidence="8">
    <location>
        <begin position="149"/>
        <end position="161"/>
    </location>
</feature>
<feature type="domain" description="NodB homology" evidence="12">
    <location>
        <begin position="215"/>
        <end position="410"/>
    </location>
</feature>
<keyword evidence="8" id="KW-1015">Disulfide bond</keyword>
<dbReference type="SMART" id="SM00270">
    <property type="entry name" value="ChtBD1"/>
    <property type="match status" value="2"/>
</dbReference>
<organism evidence="13 14">
    <name type="scientific">Ascobolus immersus RN42</name>
    <dbReference type="NCBI Taxonomy" id="1160509"/>
    <lineage>
        <taxon>Eukaryota</taxon>
        <taxon>Fungi</taxon>
        <taxon>Dikarya</taxon>
        <taxon>Ascomycota</taxon>
        <taxon>Pezizomycotina</taxon>
        <taxon>Pezizomycetes</taxon>
        <taxon>Pezizales</taxon>
        <taxon>Ascobolaceae</taxon>
        <taxon>Ascobolus</taxon>
    </lineage>
</organism>
<evidence type="ECO:0000256" key="2">
    <source>
        <dbReference type="ARBA" id="ARBA00022669"/>
    </source>
</evidence>
<dbReference type="Proteomes" id="UP000275078">
    <property type="component" value="Unassembled WGS sequence"/>
</dbReference>
<proteinExistence type="predicted"/>
<dbReference type="InterPro" id="IPR011330">
    <property type="entry name" value="Glyco_hydro/deAcase_b/a-brl"/>
</dbReference>
<dbReference type="GO" id="GO:0008061">
    <property type="term" value="F:chitin binding"/>
    <property type="evidence" value="ECO:0007669"/>
    <property type="project" value="UniProtKB-UniRule"/>
</dbReference>
<feature type="disulfide bond" evidence="8">
    <location>
        <begin position="67"/>
        <end position="81"/>
    </location>
</feature>
<dbReference type="InterPro" id="IPR018371">
    <property type="entry name" value="Chitin-binding_1_CS"/>
</dbReference>
<name>A0A3N4HHI8_ASCIM</name>
<evidence type="ECO:0000256" key="8">
    <source>
        <dbReference type="PROSITE-ProRule" id="PRU00261"/>
    </source>
</evidence>
<dbReference type="OrthoDB" id="407355at2759"/>
<dbReference type="SUPFAM" id="SSF88713">
    <property type="entry name" value="Glycoside hydrolase/deacetylase"/>
    <property type="match status" value="1"/>
</dbReference>
<comment type="caution">
    <text evidence="8">Lacks conserved residue(s) required for the propagation of feature annotation.</text>
</comment>
<keyword evidence="6" id="KW-0119">Carbohydrate metabolism</keyword>
<dbReference type="InterPro" id="IPR001002">
    <property type="entry name" value="Chitin-bd_1"/>
</dbReference>
<keyword evidence="4 10" id="KW-0732">Signal</keyword>
<feature type="disulfide bond" evidence="8">
    <location>
        <begin position="140"/>
        <end position="155"/>
    </location>
</feature>
<keyword evidence="7" id="KW-0170">Cobalt</keyword>
<sequence length="678" mass="71967">MKFLALLALLDTALAIPFINVNRYLPSNHGHELNKRQVIPSPDETCGLVFGGDGKGYSCGVGNVGTCCSQYGYCGAGEAYCGAGCQKDYGVCVALPGGLRGLLGNGYAYWRWDTSAGEKDEHHGVCGDDVPEPPDTETECGKQGAGKICGNGDCCSPEGWCGRGVDYCSAPDCQRGFGACDADITPKGADTSTIPRPKLGSVPYGTDIWDCEIPGQVALTYDDGPYIYTTELLDMLKEYNAKATFFITGINLGKGSIDDEATGYPAIIRRMVADGHQIASHTWSHADLSTLDEATRRSEMIKLEMALRNILGYIPTYMRPPYSSCNAACQATLTTLGYHITYFDLDTQDYLYIQPSETAIPQAIVTQELGARNKQTDAALAIMHDIHATSVKNLSRFFLEQLKQGGWKAVTVGECLADDKANWYRDAGGFSSSTTTASSTPTPTTTSSSTTTTTPTTTTPKPTTTTPTTTTTPKPTTTTTTPKPTTTTPTTTPKPTTTTTPKPTTTTTTPKPTTTSTTPKPTTTTSTPKPTTTTPKPTTTTTTPKPTTTTTPKPTTTTTPKPTTTTPKPTTTTPKPTTTTKPPTPTSTCTTYQIASFCLPPLTPFTGIQQCLQALQTCNNNIAACIPAVPVGYVTQCTANYPADVCNKLSMYCAEQCLVAGDDGCSDVGYRSGGGRGY</sequence>
<dbReference type="CDD" id="cd10951">
    <property type="entry name" value="CE4_ClCDA_like"/>
    <property type="match status" value="1"/>
</dbReference>
<dbReference type="Gene3D" id="3.20.20.370">
    <property type="entry name" value="Glycoside hydrolase/deacetylase"/>
    <property type="match status" value="1"/>
</dbReference>
<feature type="compositionally biased region" description="Low complexity" evidence="9">
    <location>
        <begin position="431"/>
        <end position="586"/>
    </location>
</feature>
<gene>
    <name evidence="13" type="ORF">BJ508DRAFT_244529</name>
</gene>
<evidence type="ECO:0000256" key="9">
    <source>
        <dbReference type="SAM" id="MobiDB-lite"/>
    </source>
</evidence>
<dbReference type="PROSITE" id="PS50941">
    <property type="entry name" value="CHIT_BIND_I_2"/>
    <property type="match status" value="2"/>
</dbReference>
<evidence type="ECO:0000313" key="14">
    <source>
        <dbReference type="Proteomes" id="UP000275078"/>
    </source>
</evidence>
<dbReference type="STRING" id="1160509.A0A3N4HHI8"/>
<protein>
    <submittedName>
        <fullName evidence="13">Glycoside hydrolase/deacetylase</fullName>
    </submittedName>
</protein>
<dbReference type="GO" id="GO:0016810">
    <property type="term" value="F:hydrolase activity, acting on carbon-nitrogen (but not peptide) bonds"/>
    <property type="evidence" value="ECO:0007669"/>
    <property type="project" value="InterPro"/>
</dbReference>
<dbReference type="AlphaFoldDB" id="A0A3N4HHI8"/>
<feature type="disulfide bond" evidence="8">
    <location>
        <begin position="154"/>
        <end position="168"/>
    </location>
</feature>
<dbReference type="GO" id="GO:0046872">
    <property type="term" value="F:metal ion binding"/>
    <property type="evidence" value="ECO:0007669"/>
    <property type="project" value="UniProtKB-KW"/>
</dbReference>
<feature type="chain" id="PRO_5018177558" evidence="10">
    <location>
        <begin position="16"/>
        <end position="678"/>
    </location>
</feature>
<dbReference type="Pfam" id="PF00187">
    <property type="entry name" value="Chitin_bind_1"/>
    <property type="match status" value="1"/>
</dbReference>
<dbReference type="Pfam" id="PF01522">
    <property type="entry name" value="Polysacc_deac_1"/>
    <property type="match status" value="1"/>
</dbReference>
<dbReference type="InterPro" id="IPR002509">
    <property type="entry name" value="NODB_dom"/>
</dbReference>
<evidence type="ECO:0000256" key="7">
    <source>
        <dbReference type="ARBA" id="ARBA00023285"/>
    </source>
</evidence>
<comment type="cofactor">
    <cofactor evidence="1">
        <name>Co(2+)</name>
        <dbReference type="ChEBI" id="CHEBI:48828"/>
    </cofactor>
</comment>
<dbReference type="CDD" id="cd11618">
    <property type="entry name" value="ChtBD1_1"/>
    <property type="match status" value="1"/>
</dbReference>
<evidence type="ECO:0000256" key="1">
    <source>
        <dbReference type="ARBA" id="ARBA00001941"/>
    </source>
</evidence>
<evidence type="ECO:0000256" key="5">
    <source>
        <dbReference type="ARBA" id="ARBA00022801"/>
    </source>
</evidence>
<evidence type="ECO:0000256" key="3">
    <source>
        <dbReference type="ARBA" id="ARBA00022723"/>
    </source>
</evidence>
<evidence type="ECO:0000256" key="4">
    <source>
        <dbReference type="ARBA" id="ARBA00022729"/>
    </source>
</evidence>
<keyword evidence="2 8" id="KW-0147">Chitin-binding</keyword>
<accession>A0A3N4HHI8</accession>
<dbReference type="PROSITE" id="PS00026">
    <property type="entry name" value="CHIT_BIND_I_1"/>
    <property type="match status" value="1"/>
</dbReference>
<dbReference type="GO" id="GO:0005975">
    <property type="term" value="P:carbohydrate metabolic process"/>
    <property type="evidence" value="ECO:0007669"/>
    <property type="project" value="InterPro"/>
</dbReference>
<dbReference type="InterPro" id="IPR036861">
    <property type="entry name" value="Endochitinase-like_sf"/>
</dbReference>
<feature type="domain" description="Chitin-binding type-1" evidence="11">
    <location>
        <begin position="137"/>
        <end position="182"/>
    </location>
</feature>
<evidence type="ECO:0000259" key="12">
    <source>
        <dbReference type="PROSITE" id="PS51677"/>
    </source>
</evidence>
<keyword evidence="3" id="KW-0479">Metal-binding</keyword>
<feature type="region of interest" description="Disordered" evidence="9">
    <location>
        <begin position="430"/>
        <end position="586"/>
    </location>
</feature>
<dbReference type="PANTHER" id="PTHR46471:SF4">
    <property type="entry name" value="CHITIN DEACETYLASE"/>
    <property type="match status" value="1"/>
</dbReference>
<feature type="domain" description="Chitin-binding type-1" evidence="11">
    <location>
        <begin position="43"/>
        <end position="94"/>
    </location>
</feature>
<evidence type="ECO:0000313" key="13">
    <source>
        <dbReference type="EMBL" id="RPA72947.1"/>
    </source>
</evidence>
<dbReference type="PANTHER" id="PTHR46471">
    <property type="entry name" value="CHITIN DEACETYLASE"/>
    <property type="match status" value="1"/>
</dbReference>
<dbReference type="CDD" id="cd00035">
    <property type="entry name" value="ChtBD1"/>
    <property type="match status" value="1"/>
</dbReference>
<evidence type="ECO:0000256" key="6">
    <source>
        <dbReference type="ARBA" id="ARBA00023277"/>
    </source>
</evidence>